<feature type="domain" description="Integrase core" evidence="1">
    <location>
        <begin position="15"/>
        <end position="130"/>
    </location>
</feature>
<evidence type="ECO:0000313" key="2">
    <source>
        <dbReference type="EMBL" id="EKC39920.1"/>
    </source>
</evidence>
<evidence type="ECO:0000259" key="1">
    <source>
        <dbReference type="Pfam" id="PF24764"/>
    </source>
</evidence>
<dbReference type="EMBL" id="JH817670">
    <property type="protein sequence ID" value="EKC39920.1"/>
    <property type="molecule type" value="Genomic_DNA"/>
</dbReference>
<dbReference type="InParanoid" id="K1REZ3"/>
<dbReference type="Pfam" id="PF24764">
    <property type="entry name" value="rva_4"/>
    <property type="match status" value="1"/>
</dbReference>
<organism evidence="2">
    <name type="scientific">Magallana gigas</name>
    <name type="common">Pacific oyster</name>
    <name type="synonym">Crassostrea gigas</name>
    <dbReference type="NCBI Taxonomy" id="29159"/>
    <lineage>
        <taxon>Eukaryota</taxon>
        <taxon>Metazoa</taxon>
        <taxon>Spiralia</taxon>
        <taxon>Lophotrochozoa</taxon>
        <taxon>Mollusca</taxon>
        <taxon>Bivalvia</taxon>
        <taxon>Autobranchia</taxon>
        <taxon>Pteriomorphia</taxon>
        <taxon>Ostreida</taxon>
        <taxon>Ostreoidea</taxon>
        <taxon>Ostreidae</taxon>
        <taxon>Magallana</taxon>
    </lineage>
</organism>
<gene>
    <name evidence="2" type="ORF">CGI_10006643</name>
</gene>
<accession>K1REZ3</accession>
<name>K1REZ3_MAGGI</name>
<dbReference type="Gene3D" id="3.30.420.10">
    <property type="entry name" value="Ribonuclease H-like superfamily/Ribonuclease H"/>
    <property type="match status" value="1"/>
</dbReference>
<reference evidence="2" key="1">
    <citation type="journal article" date="2012" name="Nature">
        <title>The oyster genome reveals stress adaptation and complexity of shell formation.</title>
        <authorList>
            <person name="Zhang G."/>
            <person name="Fang X."/>
            <person name="Guo X."/>
            <person name="Li L."/>
            <person name="Luo R."/>
            <person name="Xu F."/>
            <person name="Yang P."/>
            <person name="Zhang L."/>
            <person name="Wang X."/>
            <person name="Qi H."/>
            <person name="Xiong Z."/>
            <person name="Que H."/>
            <person name="Xie Y."/>
            <person name="Holland P.W."/>
            <person name="Paps J."/>
            <person name="Zhu Y."/>
            <person name="Wu F."/>
            <person name="Chen Y."/>
            <person name="Wang J."/>
            <person name="Peng C."/>
            <person name="Meng J."/>
            <person name="Yang L."/>
            <person name="Liu J."/>
            <person name="Wen B."/>
            <person name="Zhang N."/>
            <person name="Huang Z."/>
            <person name="Zhu Q."/>
            <person name="Feng Y."/>
            <person name="Mount A."/>
            <person name="Hedgecock D."/>
            <person name="Xu Z."/>
            <person name="Liu Y."/>
            <person name="Domazet-Loso T."/>
            <person name="Du Y."/>
            <person name="Sun X."/>
            <person name="Zhang S."/>
            <person name="Liu B."/>
            <person name="Cheng P."/>
            <person name="Jiang X."/>
            <person name="Li J."/>
            <person name="Fan D."/>
            <person name="Wang W."/>
            <person name="Fu W."/>
            <person name="Wang T."/>
            <person name="Wang B."/>
            <person name="Zhang J."/>
            <person name="Peng Z."/>
            <person name="Li Y."/>
            <person name="Li N."/>
            <person name="Wang J."/>
            <person name="Chen M."/>
            <person name="He Y."/>
            <person name="Tan F."/>
            <person name="Song X."/>
            <person name="Zheng Q."/>
            <person name="Huang R."/>
            <person name="Yang H."/>
            <person name="Du X."/>
            <person name="Chen L."/>
            <person name="Yang M."/>
            <person name="Gaffney P.M."/>
            <person name="Wang S."/>
            <person name="Luo L."/>
            <person name="She Z."/>
            <person name="Ming Y."/>
            <person name="Huang W."/>
            <person name="Zhang S."/>
            <person name="Huang B."/>
            <person name="Zhang Y."/>
            <person name="Qu T."/>
            <person name="Ni P."/>
            <person name="Miao G."/>
            <person name="Wang J."/>
            <person name="Wang Q."/>
            <person name="Steinberg C.E."/>
            <person name="Wang H."/>
            <person name="Li N."/>
            <person name="Qian L."/>
            <person name="Zhang G."/>
            <person name="Li Y."/>
            <person name="Yang H."/>
            <person name="Liu X."/>
            <person name="Wang J."/>
            <person name="Yin Y."/>
            <person name="Wang J."/>
        </authorList>
    </citation>
    <scope>NUCLEOTIDE SEQUENCE [LARGE SCALE GENOMIC DNA]</scope>
    <source>
        <strain evidence="2">05x7-T-G4-1.051#20</strain>
    </source>
</reference>
<protein>
    <recommendedName>
        <fullName evidence="1">Integrase core domain-containing protein</fullName>
    </recommendedName>
</protein>
<dbReference type="PANTHER" id="PTHR46177:SF1">
    <property type="entry name" value="INTEGRASE CATALYTIC DOMAIN-CONTAINING PROTEIN"/>
    <property type="match status" value="1"/>
</dbReference>
<sequence length="243" mass="28410">MAARRRQRLKRRQYVSKGPDFVWHIDSYDKLKPYGIAINGCIDGFSRNIMWLEASTTNSDPKVIAYYFIQAVRRKKGVPKRIRTDMGTENTHVEQMQVFLRRNHQDELSGQKSFLYGKSTHNQRIEWFWGCLRKKKDLDELAAMWNTHTISSSVNRLREGNRPLMMYTLPELFGCENQLCPVNTHEVNLCEEETTPKPEHPCDDTVKELCFDIMEETGDVMPDNAFSAKELYLSLRDAILEQL</sequence>
<dbReference type="InterPro" id="IPR058913">
    <property type="entry name" value="Integrase_dom_put"/>
</dbReference>
<dbReference type="SUPFAM" id="SSF53098">
    <property type="entry name" value="Ribonuclease H-like"/>
    <property type="match status" value="1"/>
</dbReference>
<dbReference type="GO" id="GO:0003676">
    <property type="term" value="F:nucleic acid binding"/>
    <property type="evidence" value="ECO:0007669"/>
    <property type="project" value="InterPro"/>
</dbReference>
<dbReference type="PANTHER" id="PTHR46177">
    <property type="entry name" value="INTEGRASE CATALYTIC DOMAIN-CONTAINING PROTEIN"/>
    <property type="match status" value="1"/>
</dbReference>
<proteinExistence type="predicted"/>
<dbReference type="AlphaFoldDB" id="K1REZ3"/>
<dbReference type="HOGENOM" id="CLU_038374_2_1_1"/>
<dbReference type="InterPro" id="IPR036397">
    <property type="entry name" value="RNaseH_sf"/>
</dbReference>
<dbReference type="InterPro" id="IPR012337">
    <property type="entry name" value="RNaseH-like_sf"/>
</dbReference>